<dbReference type="GO" id="GO:0008270">
    <property type="term" value="F:zinc ion binding"/>
    <property type="evidence" value="ECO:0007669"/>
    <property type="project" value="UniProtKB-KW"/>
</dbReference>
<feature type="compositionally biased region" description="Basic and acidic residues" evidence="2">
    <location>
        <begin position="293"/>
        <end position="306"/>
    </location>
</feature>
<dbReference type="InterPro" id="IPR036875">
    <property type="entry name" value="Znf_CCHC_sf"/>
</dbReference>
<keyword evidence="1" id="KW-0862">Zinc</keyword>
<dbReference type="Ensembl" id="ENSELUT00000097804.1">
    <property type="protein sequence ID" value="ENSELUP00000090869.1"/>
    <property type="gene ID" value="ENSELUG00000043924.1"/>
</dbReference>
<keyword evidence="5" id="KW-1185">Reference proteome</keyword>
<accession>A0AAY5KPR4</accession>
<dbReference type="SUPFAM" id="SSF57756">
    <property type="entry name" value="Retrovirus zinc finger-like domains"/>
    <property type="match status" value="1"/>
</dbReference>
<evidence type="ECO:0000256" key="2">
    <source>
        <dbReference type="SAM" id="MobiDB-lite"/>
    </source>
</evidence>
<feature type="compositionally biased region" description="Basic residues" evidence="2">
    <location>
        <begin position="243"/>
        <end position="252"/>
    </location>
</feature>
<feature type="domain" description="CCHC-type" evidence="3">
    <location>
        <begin position="309"/>
        <end position="324"/>
    </location>
</feature>
<dbReference type="GeneTree" id="ENSGT00950000183173"/>
<proteinExistence type="predicted"/>
<dbReference type="InterPro" id="IPR001878">
    <property type="entry name" value="Znf_CCHC"/>
</dbReference>
<reference evidence="4" key="2">
    <citation type="submission" date="2025-08" db="UniProtKB">
        <authorList>
            <consortium name="Ensembl"/>
        </authorList>
    </citation>
    <scope>IDENTIFICATION</scope>
</reference>
<feature type="compositionally biased region" description="Basic and acidic residues" evidence="2">
    <location>
        <begin position="74"/>
        <end position="84"/>
    </location>
</feature>
<evidence type="ECO:0000259" key="3">
    <source>
        <dbReference type="PROSITE" id="PS50158"/>
    </source>
</evidence>
<sequence length="332" mass="37395">MNPADLDAVRQAVSMQGTLLGHHSTSLQEIMTGLQSLSTSVAAIQERLNASAEPPAPASAPTPESPAPAPAPCPDREPWVPTPERYDGDMGLCRSFLLQCGLVFDQQPRTYPTEKSRIAFVIGLLRGDALKWASAIWERQSPYTQTYSDFTSEMRKVFDHPVRGRDASKRLYSLQQGVRSVAEYAVEFRTLAEESGWNGEALQAGFYNGLSEQLKDELLSYPETMGLDDTISLAMRVDNRIRERRRERKRGGRPLQPLSRHPEEERRNGPPAVLGMEREATPVEPEPMQLGRYHIDKEEQQRRRDSNSCLYCGRSGHYLASCPQRPSNRRAR</sequence>
<dbReference type="Proteomes" id="UP000265140">
    <property type="component" value="Chromosome 14"/>
</dbReference>
<dbReference type="Pfam" id="PF03732">
    <property type="entry name" value="Retrotrans_gag"/>
    <property type="match status" value="1"/>
</dbReference>
<reference evidence="4 5" key="1">
    <citation type="submission" date="2020-02" db="EMBL/GenBank/DDBJ databases">
        <title>Esox lucius (northern pike) genome, fEsoLuc1, primary haplotype.</title>
        <authorList>
            <person name="Myers G."/>
            <person name="Karagic N."/>
            <person name="Meyer A."/>
            <person name="Pippel M."/>
            <person name="Reichard M."/>
            <person name="Winkler S."/>
            <person name="Tracey A."/>
            <person name="Sims Y."/>
            <person name="Howe K."/>
            <person name="Rhie A."/>
            <person name="Formenti G."/>
            <person name="Durbin R."/>
            <person name="Fedrigo O."/>
            <person name="Jarvis E.D."/>
        </authorList>
    </citation>
    <scope>NUCLEOTIDE SEQUENCE [LARGE SCALE GENOMIC DNA]</scope>
</reference>
<feature type="compositionally biased region" description="Pro residues" evidence="2">
    <location>
        <begin position="54"/>
        <end position="73"/>
    </location>
</feature>
<evidence type="ECO:0000313" key="4">
    <source>
        <dbReference type="Ensembl" id="ENSELUP00000090869.1"/>
    </source>
</evidence>
<keyword evidence="1" id="KW-0479">Metal-binding</keyword>
<dbReference type="PANTHER" id="PTHR15503">
    <property type="entry name" value="LDOC1 RELATED"/>
    <property type="match status" value="1"/>
</dbReference>
<dbReference type="InterPro" id="IPR032567">
    <property type="entry name" value="RTL1-rel"/>
</dbReference>
<reference evidence="4" key="3">
    <citation type="submission" date="2025-09" db="UniProtKB">
        <authorList>
            <consortium name="Ensembl"/>
        </authorList>
    </citation>
    <scope>IDENTIFICATION</scope>
</reference>
<keyword evidence="1" id="KW-0863">Zinc-finger</keyword>
<evidence type="ECO:0000256" key="1">
    <source>
        <dbReference type="PROSITE-ProRule" id="PRU00047"/>
    </source>
</evidence>
<dbReference type="AlphaFoldDB" id="A0AAY5KPR4"/>
<dbReference type="InterPro" id="IPR005162">
    <property type="entry name" value="Retrotrans_gag_dom"/>
</dbReference>
<evidence type="ECO:0000313" key="5">
    <source>
        <dbReference type="Proteomes" id="UP000265140"/>
    </source>
</evidence>
<feature type="region of interest" description="Disordered" evidence="2">
    <location>
        <begin position="243"/>
        <end position="310"/>
    </location>
</feature>
<organism evidence="4 5">
    <name type="scientific">Esox lucius</name>
    <name type="common">Northern pike</name>
    <dbReference type="NCBI Taxonomy" id="8010"/>
    <lineage>
        <taxon>Eukaryota</taxon>
        <taxon>Metazoa</taxon>
        <taxon>Chordata</taxon>
        <taxon>Craniata</taxon>
        <taxon>Vertebrata</taxon>
        <taxon>Euteleostomi</taxon>
        <taxon>Actinopterygii</taxon>
        <taxon>Neopterygii</taxon>
        <taxon>Teleostei</taxon>
        <taxon>Protacanthopterygii</taxon>
        <taxon>Esociformes</taxon>
        <taxon>Esocidae</taxon>
        <taxon>Esox</taxon>
    </lineage>
</organism>
<dbReference type="GO" id="GO:0003676">
    <property type="term" value="F:nucleic acid binding"/>
    <property type="evidence" value="ECO:0007669"/>
    <property type="project" value="InterPro"/>
</dbReference>
<dbReference type="PANTHER" id="PTHR15503:SF22">
    <property type="entry name" value="TRANSPOSON TY3-I GAG POLYPROTEIN"/>
    <property type="match status" value="1"/>
</dbReference>
<dbReference type="Gene3D" id="4.10.60.10">
    <property type="entry name" value="Zinc finger, CCHC-type"/>
    <property type="match status" value="1"/>
</dbReference>
<dbReference type="PROSITE" id="PS50158">
    <property type="entry name" value="ZF_CCHC"/>
    <property type="match status" value="1"/>
</dbReference>
<feature type="region of interest" description="Disordered" evidence="2">
    <location>
        <begin position="50"/>
        <end position="84"/>
    </location>
</feature>
<protein>
    <recommendedName>
        <fullName evidence="3">CCHC-type domain-containing protein</fullName>
    </recommendedName>
</protein>
<name>A0AAY5KPR4_ESOLU</name>